<dbReference type="Gene3D" id="3.50.50.60">
    <property type="entry name" value="FAD/NAD(P)-binding domain"/>
    <property type="match status" value="2"/>
</dbReference>
<evidence type="ECO:0000256" key="2">
    <source>
        <dbReference type="ARBA" id="ARBA00022729"/>
    </source>
</evidence>
<reference evidence="7 8" key="1">
    <citation type="submission" date="2023-02" db="EMBL/GenBank/DDBJ databases">
        <authorList>
            <person name="Maleckis M."/>
        </authorList>
    </citation>
    <scope>NUCLEOTIDE SEQUENCE [LARGE SCALE GENOMIC DNA]</scope>
    <source>
        <strain evidence="7 8">P8-A2</strain>
    </source>
</reference>
<evidence type="ECO:0000259" key="6">
    <source>
        <dbReference type="Pfam" id="PF01593"/>
    </source>
</evidence>
<dbReference type="Pfam" id="PF01593">
    <property type="entry name" value="Amino_oxidase"/>
    <property type="match status" value="1"/>
</dbReference>
<dbReference type="Proteomes" id="UP001257627">
    <property type="component" value="Unassembled WGS sequence"/>
</dbReference>
<dbReference type="RefSeq" id="WP_143602981.1">
    <property type="nucleotide sequence ID" value="NZ_JARAKF010000001.1"/>
</dbReference>
<evidence type="ECO:0000256" key="3">
    <source>
        <dbReference type="ARBA" id="ARBA00022827"/>
    </source>
</evidence>
<dbReference type="SUPFAM" id="SSF51905">
    <property type="entry name" value="FAD/NAD(P)-binding domain"/>
    <property type="match status" value="1"/>
</dbReference>
<evidence type="ECO:0000256" key="1">
    <source>
        <dbReference type="ARBA" id="ARBA00022630"/>
    </source>
</evidence>
<dbReference type="InterPro" id="IPR002937">
    <property type="entry name" value="Amino_oxidase"/>
</dbReference>
<evidence type="ECO:0000256" key="5">
    <source>
        <dbReference type="ARBA" id="ARBA00023027"/>
    </source>
</evidence>
<dbReference type="EMBL" id="JARAKF010000001">
    <property type="protein sequence ID" value="MDU8994356.1"/>
    <property type="molecule type" value="Genomic_DNA"/>
</dbReference>
<sequence length="570" mass="61518">MTPTDHCEDALTRTSTEEQWDAIVVGGGLGGLTCAAYLAVAGRRVLVLEQHDWAGGNSHVFRRRRAYEFDVGVHYLGDCGSDGVIPAVLAGLGAGDRVPFRELDPDCFDQIVIPGLTLDVPADWDEYLARLEGVLPDDVEGLRTFTAICRAVGSEQRWAMLTDAELPEIVAGTAHVQAWSRRRLSELFDHCGLSTRARTVLAAQSPNYGMGPDVATVTTHAMVTDHYLRGAYVPVGGGQMLAATLIEVLEAHGGELRTRSRVASIDIADRVATGVRLTDGTSLTAPLVISNADYRRTVLDLAGAEHFNPRIGRTTREATMGLPFATVYVALDRELTRRAEANIWWYDHEDIDELYRGLYAGEQPEDVRFLFVSVASLKNPGARHLCPPGHTNIQLMTMCPPGYRHWGVEQGPAEGGRYRREPAYLAEKQRFTDAVVRAGERVLGPFRDSITHLELASPLAQERYTLSTGGTPFGLATWGGTGARPDTATGVRGLYVVGQSTRYGSGVTGVMVSGIACAAQILGRPLLAEAHGGTVFGDPGRLPARGAGWDPLAVSRGAARRNARGLARVD</sequence>
<feature type="domain" description="Amine oxidase" evidence="6">
    <location>
        <begin position="29"/>
        <end position="522"/>
    </location>
</feature>
<keyword evidence="1" id="KW-0285">Flavoprotein</keyword>
<dbReference type="InterPro" id="IPR052206">
    <property type="entry name" value="Retinol_saturase"/>
</dbReference>
<keyword evidence="3" id="KW-0274">FAD</keyword>
<dbReference type="PANTHER" id="PTHR46091:SF3">
    <property type="entry name" value="AMINE OXIDASE DOMAIN-CONTAINING PROTEIN"/>
    <property type="match status" value="1"/>
</dbReference>
<proteinExistence type="predicted"/>
<gene>
    <name evidence="7" type="ORF">PU648_18860</name>
</gene>
<accession>A0ABU3UKF8</accession>
<comment type="caution">
    <text evidence="7">The sequence shown here is derived from an EMBL/GenBank/DDBJ whole genome shotgun (WGS) entry which is preliminary data.</text>
</comment>
<evidence type="ECO:0000313" key="8">
    <source>
        <dbReference type="Proteomes" id="UP001257627"/>
    </source>
</evidence>
<keyword evidence="8" id="KW-1185">Reference proteome</keyword>
<dbReference type="PANTHER" id="PTHR46091">
    <property type="entry name" value="BLR7054 PROTEIN"/>
    <property type="match status" value="1"/>
</dbReference>
<evidence type="ECO:0000313" key="7">
    <source>
        <dbReference type="EMBL" id="MDU8994356.1"/>
    </source>
</evidence>
<keyword evidence="4" id="KW-0521">NADP</keyword>
<evidence type="ECO:0000256" key="4">
    <source>
        <dbReference type="ARBA" id="ARBA00022857"/>
    </source>
</evidence>
<dbReference type="InterPro" id="IPR036188">
    <property type="entry name" value="FAD/NAD-bd_sf"/>
</dbReference>
<name>A0ABU3UKF8_9ACTN</name>
<organism evidence="7 8">
    <name type="scientific">Streptomyces mirabilis</name>
    <dbReference type="NCBI Taxonomy" id="68239"/>
    <lineage>
        <taxon>Bacteria</taxon>
        <taxon>Bacillati</taxon>
        <taxon>Actinomycetota</taxon>
        <taxon>Actinomycetes</taxon>
        <taxon>Kitasatosporales</taxon>
        <taxon>Streptomycetaceae</taxon>
        <taxon>Streptomyces</taxon>
    </lineage>
</organism>
<keyword evidence="2" id="KW-0732">Signal</keyword>
<protein>
    <submittedName>
        <fullName evidence="7">NAD(P)/FAD-dependent oxidoreductase</fullName>
    </submittedName>
</protein>
<keyword evidence="5" id="KW-0520">NAD</keyword>